<feature type="domain" description="Single Cache" evidence="7">
    <location>
        <begin position="206"/>
        <end position="285"/>
    </location>
</feature>
<accession>A0A9D7LQI9</accession>
<sequence length="300" mass="32593">MMIKPFQTLIVAGMLFIAGAGLPAFASETPRAVATGAAASDDAARAQALLARAVAAYQANPRQALVDFSLVGPYMDGDLYVYVVGEDGVMRASGGPSMVLVGRDVRNLKDADGKLFIGEMVVGSRLKDSGSMEYRWLNREHGRVERKLAYFQKVGDAIVAVGYYIPRSTPQEARVLLGQAVEAVKRDPKAAFAKFNDINGGYARDDLYVFVVGIDNLVMYASGASPRLIGRKVDHVMDINGQRIYPQSVQLATAKASGGIELQYTWLNPVTGMKEHKTTYLERVGDYAVGVGYYQPQPRN</sequence>
<evidence type="ECO:0000256" key="1">
    <source>
        <dbReference type="ARBA" id="ARBA00004651"/>
    </source>
</evidence>
<name>A0A9D7LQI9_9RHOO</name>
<keyword evidence="3" id="KW-0812">Transmembrane</keyword>
<keyword evidence="5" id="KW-0472">Membrane</keyword>
<gene>
    <name evidence="8" type="ORF">IPN75_18075</name>
</gene>
<evidence type="ECO:0000256" key="4">
    <source>
        <dbReference type="ARBA" id="ARBA00022989"/>
    </source>
</evidence>
<organism evidence="8 9">
    <name type="scientific">Candidatus Dechloromonas phosphorivorans</name>
    <dbReference type="NCBI Taxonomy" id="2899244"/>
    <lineage>
        <taxon>Bacteria</taxon>
        <taxon>Pseudomonadati</taxon>
        <taxon>Pseudomonadota</taxon>
        <taxon>Betaproteobacteria</taxon>
        <taxon>Rhodocyclales</taxon>
        <taxon>Azonexaceae</taxon>
        <taxon>Dechloromonas</taxon>
    </lineage>
</organism>
<reference evidence="8" key="1">
    <citation type="submission" date="2020-10" db="EMBL/GenBank/DDBJ databases">
        <title>Connecting structure to function with the recovery of over 1000 high-quality activated sludge metagenome-assembled genomes encoding full-length rRNA genes using long-read sequencing.</title>
        <authorList>
            <person name="Singleton C.M."/>
            <person name="Petriglieri F."/>
            <person name="Kristensen J.M."/>
            <person name="Kirkegaard R.H."/>
            <person name="Michaelsen T.Y."/>
            <person name="Andersen M.H."/>
            <person name="Karst S.M."/>
            <person name="Dueholm M.S."/>
            <person name="Nielsen P.H."/>
            <person name="Albertsen M."/>
        </authorList>
    </citation>
    <scope>NUCLEOTIDE SEQUENCE</scope>
    <source>
        <strain evidence="8">OdNE_18-Q3-R46-58_BAT3C.305</strain>
    </source>
</reference>
<feature type="chain" id="PRO_5039204413" evidence="6">
    <location>
        <begin position="27"/>
        <end position="300"/>
    </location>
</feature>
<dbReference type="InterPro" id="IPR033480">
    <property type="entry name" value="sCache_2"/>
</dbReference>
<evidence type="ECO:0000259" key="7">
    <source>
        <dbReference type="Pfam" id="PF17200"/>
    </source>
</evidence>
<protein>
    <submittedName>
        <fullName evidence="8">Cache domain-containing protein</fullName>
    </submittedName>
</protein>
<dbReference type="AlphaFoldDB" id="A0A9D7LQI9"/>
<evidence type="ECO:0000256" key="2">
    <source>
        <dbReference type="ARBA" id="ARBA00022475"/>
    </source>
</evidence>
<dbReference type="GO" id="GO:0005886">
    <property type="term" value="C:plasma membrane"/>
    <property type="evidence" value="ECO:0007669"/>
    <property type="project" value="UniProtKB-SubCell"/>
</dbReference>
<comment type="caution">
    <text evidence="8">The sequence shown here is derived from an EMBL/GenBank/DDBJ whole genome shotgun (WGS) entry which is preliminary data.</text>
</comment>
<evidence type="ECO:0000256" key="3">
    <source>
        <dbReference type="ARBA" id="ARBA00022692"/>
    </source>
</evidence>
<evidence type="ECO:0000313" key="9">
    <source>
        <dbReference type="Proteomes" id="UP000808146"/>
    </source>
</evidence>
<comment type="subcellular location">
    <subcellularLocation>
        <location evidence="1">Cell membrane</location>
        <topology evidence="1">Multi-pass membrane protein</topology>
    </subcellularLocation>
</comment>
<keyword evidence="2" id="KW-1003">Cell membrane</keyword>
<feature type="signal peptide" evidence="6">
    <location>
        <begin position="1"/>
        <end position="26"/>
    </location>
</feature>
<evidence type="ECO:0000256" key="5">
    <source>
        <dbReference type="ARBA" id="ARBA00023136"/>
    </source>
</evidence>
<dbReference type="Gene3D" id="3.30.450.20">
    <property type="entry name" value="PAS domain"/>
    <property type="match status" value="2"/>
</dbReference>
<dbReference type="Pfam" id="PF17200">
    <property type="entry name" value="sCache_2"/>
    <property type="match status" value="2"/>
</dbReference>
<dbReference type="Proteomes" id="UP000808146">
    <property type="component" value="Unassembled WGS sequence"/>
</dbReference>
<keyword evidence="6" id="KW-0732">Signal</keyword>
<proteinExistence type="predicted"/>
<evidence type="ECO:0000256" key="6">
    <source>
        <dbReference type="SAM" id="SignalP"/>
    </source>
</evidence>
<keyword evidence="4" id="KW-1133">Transmembrane helix</keyword>
<dbReference type="EMBL" id="JADKBR010000023">
    <property type="protein sequence ID" value="MBK8892135.1"/>
    <property type="molecule type" value="Genomic_DNA"/>
</dbReference>
<feature type="domain" description="Single Cache" evidence="7">
    <location>
        <begin position="74"/>
        <end position="154"/>
    </location>
</feature>
<evidence type="ECO:0000313" key="8">
    <source>
        <dbReference type="EMBL" id="MBK8892135.1"/>
    </source>
</evidence>